<evidence type="ECO:0000313" key="11">
    <source>
        <dbReference type="EMBL" id="KAK9882179.1"/>
    </source>
</evidence>
<sequence>MPRKNISGMRTELMKKLGLRGKTKPFVLMKFLLKLMLINPEVKKNKLSLMVGWGMIIFIGGLPFHVGMIGHFIMAKSDKMLSERIECLSYITQDVIHTLLVGAYVFYGNDLENLFNRINRIKIEQKSQSLELFHKLNKQALVVWIAITLLVILYIIHSYLANSHCIGREITIDERFVCGLIVPAWFPFETNTKIGHLTLFLWYTGFCVFSVPLGSSVSIIIVGFSMFMSAKMKEFRRDIEKIDEVKSQDFRKKFRMFVENYGEIIGCMNDLNNTLGYLLAPKYVFVNIAIALMGYNTLIHEMLTQSFYDIPWYELDPDMERNYRILFAWMQTPINVTAQPLSVLNNEFFLNMMRGTYSLMMFFLNFT</sequence>
<keyword evidence="7 10" id="KW-0472">Membrane</keyword>
<keyword evidence="6 10" id="KW-1133">Transmembrane helix</keyword>
<proteinExistence type="inferred from homology"/>
<dbReference type="GO" id="GO:0004984">
    <property type="term" value="F:olfactory receptor activity"/>
    <property type="evidence" value="ECO:0007669"/>
    <property type="project" value="InterPro"/>
</dbReference>
<evidence type="ECO:0000256" key="7">
    <source>
        <dbReference type="ARBA" id="ARBA00023136"/>
    </source>
</evidence>
<comment type="similarity">
    <text evidence="10">Belongs to the insect chemoreceptor superfamily. Heteromeric odorant receptor channel (TC 1.A.69) family.</text>
</comment>
<keyword evidence="5 10" id="KW-0552">Olfaction</keyword>
<protein>
    <recommendedName>
        <fullName evidence="10">Odorant receptor</fullName>
    </recommendedName>
</protein>
<keyword evidence="9 10" id="KW-0807">Transducer</keyword>
<evidence type="ECO:0000256" key="4">
    <source>
        <dbReference type="ARBA" id="ARBA00022692"/>
    </source>
</evidence>
<dbReference type="PANTHER" id="PTHR21137">
    <property type="entry name" value="ODORANT RECEPTOR"/>
    <property type="match status" value="1"/>
</dbReference>
<evidence type="ECO:0000256" key="2">
    <source>
        <dbReference type="ARBA" id="ARBA00022475"/>
    </source>
</evidence>
<accession>A0AAW1URP1</accession>
<keyword evidence="4 10" id="KW-0812">Transmembrane</keyword>
<gene>
    <name evidence="11" type="ORF">WA026_019693</name>
</gene>
<evidence type="ECO:0000256" key="1">
    <source>
        <dbReference type="ARBA" id="ARBA00004651"/>
    </source>
</evidence>
<feature type="transmembrane region" description="Helical" evidence="10">
    <location>
        <begin position="200"/>
        <end position="227"/>
    </location>
</feature>
<dbReference type="GO" id="GO:0005549">
    <property type="term" value="F:odorant binding"/>
    <property type="evidence" value="ECO:0007669"/>
    <property type="project" value="InterPro"/>
</dbReference>
<evidence type="ECO:0000256" key="8">
    <source>
        <dbReference type="ARBA" id="ARBA00023170"/>
    </source>
</evidence>
<evidence type="ECO:0000256" key="5">
    <source>
        <dbReference type="ARBA" id="ARBA00022725"/>
    </source>
</evidence>
<dbReference type="GO" id="GO:0007165">
    <property type="term" value="P:signal transduction"/>
    <property type="evidence" value="ECO:0007669"/>
    <property type="project" value="UniProtKB-KW"/>
</dbReference>
<evidence type="ECO:0000256" key="9">
    <source>
        <dbReference type="ARBA" id="ARBA00023224"/>
    </source>
</evidence>
<feature type="transmembrane region" description="Helical" evidence="10">
    <location>
        <begin position="141"/>
        <end position="160"/>
    </location>
</feature>
<reference evidence="11 12" key="1">
    <citation type="submission" date="2023-03" db="EMBL/GenBank/DDBJ databases">
        <title>Genome insight into feeding habits of ladybird beetles.</title>
        <authorList>
            <person name="Li H.-S."/>
            <person name="Huang Y.-H."/>
            <person name="Pang H."/>
        </authorList>
    </citation>
    <scope>NUCLEOTIDE SEQUENCE [LARGE SCALE GENOMIC DNA]</scope>
    <source>
        <strain evidence="11">SYSU_2023b</strain>
        <tissue evidence="11">Whole body</tissue>
    </source>
</reference>
<keyword evidence="8 10" id="KW-0675">Receptor</keyword>
<comment type="caution">
    <text evidence="11">The sequence shown here is derived from an EMBL/GenBank/DDBJ whole genome shotgun (WGS) entry which is preliminary data.</text>
</comment>
<dbReference type="AlphaFoldDB" id="A0AAW1URP1"/>
<comment type="caution">
    <text evidence="10">Lacks conserved residue(s) required for the propagation of feature annotation.</text>
</comment>
<dbReference type="PANTHER" id="PTHR21137:SF35">
    <property type="entry name" value="ODORANT RECEPTOR 19A-RELATED"/>
    <property type="match status" value="1"/>
</dbReference>
<evidence type="ECO:0000256" key="10">
    <source>
        <dbReference type="RuleBase" id="RU351113"/>
    </source>
</evidence>
<dbReference type="Proteomes" id="UP001431783">
    <property type="component" value="Unassembled WGS sequence"/>
</dbReference>
<feature type="transmembrane region" description="Helical" evidence="10">
    <location>
        <begin position="50"/>
        <end position="75"/>
    </location>
</feature>
<dbReference type="EMBL" id="JARQZJ010000073">
    <property type="protein sequence ID" value="KAK9882179.1"/>
    <property type="molecule type" value="Genomic_DNA"/>
</dbReference>
<evidence type="ECO:0000313" key="12">
    <source>
        <dbReference type="Proteomes" id="UP001431783"/>
    </source>
</evidence>
<evidence type="ECO:0000256" key="3">
    <source>
        <dbReference type="ARBA" id="ARBA00022606"/>
    </source>
</evidence>
<keyword evidence="12" id="KW-1185">Reference proteome</keyword>
<name>A0AAW1URP1_9CUCU</name>
<dbReference type="Pfam" id="PF02949">
    <property type="entry name" value="7tm_6"/>
    <property type="match status" value="1"/>
</dbReference>
<keyword evidence="2" id="KW-1003">Cell membrane</keyword>
<organism evidence="11 12">
    <name type="scientific">Henosepilachna vigintioctopunctata</name>
    <dbReference type="NCBI Taxonomy" id="420089"/>
    <lineage>
        <taxon>Eukaryota</taxon>
        <taxon>Metazoa</taxon>
        <taxon>Ecdysozoa</taxon>
        <taxon>Arthropoda</taxon>
        <taxon>Hexapoda</taxon>
        <taxon>Insecta</taxon>
        <taxon>Pterygota</taxon>
        <taxon>Neoptera</taxon>
        <taxon>Endopterygota</taxon>
        <taxon>Coleoptera</taxon>
        <taxon>Polyphaga</taxon>
        <taxon>Cucujiformia</taxon>
        <taxon>Coccinelloidea</taxon>
        <taxon>Coccinellidae</taxon>
        <taxon>Epilachninae</taxon>
        <taxon>Epilachnini</taxon>
        <taxon>Henosepilachna</taxon>
    </lineage>
</organism>
<evidence type="ECO:0000256" key="6">
    <source>
        <dbReference type="ARBA" id="ARBA00022989"/>
    </source>
</evidence>
<dbReference type="InterPro" id="IPR004117">
    <property type="entry name" value="7tm6_olfct_rcpt"/>
</dbReference>
<dbReference type="GO" id="GO:0005886">
    <property type="term" value="C:plasma membrane"/>
    <property type="evidence" value="ECO:0007669"/>
    <property type="project" value="UniProtKB-SubCell"/>
</dbReference>
<keyword evidence="3 10" id="KW-0716">Sensory transduction</keyword>
<comment type="subcellular location">
    <subcellularLocation>
        <location evidence="1 10">Cell membrane</location>
        <topology evidence="1 10">Multi-pass membrane protein</topology>
    </subcellularLocation>
</comment>